<reference evidence="1" key="1">
    <citation type="journal article" date="2014" name="Front. Microbiol.">
        <title>High frequency of phylogenetically diverse reductive dehalogenase-homologous genes in deep subseafloor sedimentary metagenomes.</title>
        <authorList>
            <person name="Kawai M."/>
            <person name="Futagami T."/>
            <person name="Toyoda A."/>
            <person name="Takaki Y."/>
            <person name="Nishi S."/>
            <person name="Hori S."/>
            <person name="Arai W."/>
            <person name="Tsubouchi T."/>
            <person name="Morono Y."/>
            <person name="Uchiyama I."/>
            <person name="Ito T."/>
            <person name="Fujiyama A."/>
            <person name="Inagaki F."/>
            <person name="Takami H."/>
        </authorList>
    </citation>
    <scope>NUCLEOTIDE SEQUENCE</scope>
    <source>
        <strain evidence="1">Expedition CK06-06</strain>
    </source>
</reference>
<name>X1PNN4_9ZZZZ</name>
<comment type="caution">
    <text evidence="1">The sequence shown here is derived from an EMBL/GenBank/DDBJ whole genome shotgun (WGS) entry which is preliminary data.</text>
</comment>
<dbReference type="EMBL" id="BARV01028049">
    <property type="protein sequence ID" value="GAI44131.1"/>
    <property type="molecule type" value="Genomic_DNA"/>
</dbReference>
<proteinExistence type="predicted"/>
<gene>
    <name evidence="1" type="ORF">S06H3_45003</name>
</gene>
<sequence length="101" mass="10917">MSFHEILKIPIQSNEVRDYYSIDEGAAAFNLDLWTTLGVVGLDWLCMNDGAATLTVTLDGAVTVTIPAGAGLGFDNAKFGIIQVTAIQHRLVILGVRKKRV</sequence>
<protein>
    <submittedName>
        <fullName evidence="1">Uncharacterized protein</fullName>
    </submittedName>
</protein>
<evidence type="ECO:0000313" key="1">
    <source>
        <dbReference type="EMBL" id="GAI44131.1"/>
    </source>
</evidence>
<accession>X1PNN4</accession>
<dbReference type="AlphaFoldDB" id="X1PNN4"/>
<organism evidence="1">
    <name type="scientific">marine sediment metagenome</name>
    <dbReference type="NCBI Taxonomy" id="412755"/>
    <lineage>
        <taxon>unclassified sequences</taxon>
        <taxon>metagenomes</taxon>
        <taxon>ecological metagenomes</taxon>
    </lineage>
</organism>